<name>A0A8H6FX78_9LECA</name>
<feature type="region of interest" description="Disordered" evidence="1">
    <location>
        <begin position="209"/>
        <end position="260"/>
    </location>
</feature>
<keyword evidence="3" id="KW-1185">Reference proteome</keyword>
<feature type="compositionally biased region" description="Basic and acidic residues" evidence="1">
    <location>
        <begin position="1"/>
        <end position="18"/>
    </location>
</feature>
<evidence type="ECO:0000313" key="2">
    <source>
        <dbReference type="EMBL" id="KAF6236393.1"/>
    </source>
</evidence>
<dbReference type="EMBL" id="JACCJC010000019">
    <property type="protein sequence ID" value="KAF6236393.1"/>
    <property type="molecule type" value="Genomic_DNA"/>
</dbReference>
<feature type="compositionally biased region" description="Low complexity" evidence="1">
    <location>
        <begin position="222"/>
        <end position="249"/>
    </location>
</feature>
<comment type="caution">
    <text evidence="2">The sequence shown here is derived from an EMBL/GenBank/DDBJ whole genome shotgun (WGS) entry which is preliminary data.</text>
</comment>
<evidence type="ECO:0000256" key="1">
    <source>
        <dbReference type="SAM" id="MobiDB-lite"/>
    </source>
</evidence>
<gene>
    <name evidence="2" type="ORF">HO173_005485</name>
</gene>
<dbReference type="RefSeq" id="XP_037165739.1">
    <property type="nucleotide sequence ID" value="XM_037307401.1"/>
</dbReference>
<dbReference type="GeneID" id="59287147"/>
<evidence type="ECO:0000313" key="3">
    <source>
        <dbReference type="Proteomes" id="UP000578531"/>
    </source>
</evidence>
<reference evidence="2 3" key="1">
    <citation type="journal article" date="2020" name="Genomics">
        <title>Complete, high-quality genomes from long-read metagenomic sequencing of two wolf lichen thalli reveals enigmatic genome architecture.</title>
        <authorList>
            <person name="McKenzie S.K."/>
            <person name="Walston R.F."/>
            <person name="Allen J.L."/>
        </authorList>
    </citation>
    <scope>NUCLEOTIDE SEQUENCE [LARGE SCALE GENOMIC DNA]</scope>
    <source>
        <strain evidence="2">WasteWater2</strain>
    </source>
</reference>
<feature type="compositionally biased region" description="Polar residues" evidence="1">
    <location>
        <begin position="30"/>
        <end position="45"/>
    </location>
</feature>
<sequence>MRRTLGEHYGEHCGETKRQQGPQHQEHGSALQNPTSYALHGSTSNHHSASGEYHCNLAYHPHCIEEQEEELQQANAENTAEKLSGNKATIVKNTAQLSKIPPYMLSTPWCTAILKRFGPRYIDLITQLEACHYTRKDAANKKDATSYVQEVLRITKGLDWNDHVKSGINTAFHHFESSLQQTLDPPSDLNSFIDQVQIRQQGWFQIYAGYGKPRPPDPYPRPQQSYQPRPQQQQQYKPSYPYRQSQPQVQPQPQPQPARPQVYWGEEEDYVYDAPADSYHMALTYHPAGHTPRRHGNTHDGSGNEAMVHWASAGDDHRCTHEGCTHYH</sequence>
<organism evidence="2 3">
    <name type="scientific">Letharia columbiana</name>
    <dbReference type="NCBI Taxonomy" id="112416"/>
    <lineage>
        <taxon>Eukaryota</taxon>
        <taxon>Fungi</taxon>
        <taxon>Dikarya</taxon>
        <taxon>Ascomycota</taxon>
        <taxon>Pezizomycotina</taxon>
        <taxon>Lecanoromycetes</taxon>
        <taxon>OSLEUM clade</taxon>
        <taxon>Lecanoromycetidae</taxon>
        <taxon>Lecanorales</taxon>
        <taxon>Lecanorineae</taxon>
        <taxon>Parmeliaceae</taxon>
        <taxon>Letharia</taxon>
    </lineage>
</organism>
<dbReference type="AlphaFoldDB" id="A0A8H6FX78"/>
<protein>
    <submittedName>
        <fullName evidence="2">Uncharacterized protein</fullName>
    </submittedName>
</protein>
<feature type="region of interest" description="Disordered" evidence="1">
    <location>
        <begin position="1"/>
        <end position="45"/>
    </location>
</feature>
<proteinExistence type="predicted"/>
<accession>A0A8H6FX78</accession>
<dbReference type="OrthoDB" id="5431337at2759"/>
<dbReference type="Proteomes" id="UP000578531">
    <property type="component" value="Unassembled WGS sequence"/>
</dbReference>